<evidence type="ECO:0000313" key="3">
    <source>
        <dbReference type="Proteomes" id="UP001238088"/>
    </source>
</evidence>
<protein>
    <recommendedName>
        <fullName evidence="4">DUF1056 family protein</fullName>
    </recommendedName>
</protein>
<dbReference type="Proteomes" id="UP001238088">
    <property type="component" value="Unassembled WGS sequence"/>
</dbReference>
<organism evidence="2 3">
    <name type="scientific">Cytobacillus purgationiresistens</name>
    <dbReference type="NCBI Taxonomy" id="863449"/>
    <lineage>
        <taxon>Bacteria</taxon>
        <taxon>Bacillati</taxon>
        <taxon>Bacillota</taxon>
        <taxon>Bacilli</taxon>
        <taxon>Bacillales</taxon>
        <taxon>Bacillaceae</taxon>
        <taxon>Cytobacillus</taxon>
    </lineage>
</organism>
<feature type="transmembrane region" description="Helical" evidence="1">
    <location>
        <begin position="12"/>
        <end position="31"/>
    </location>
</feature>
<feature type="transmembrane region" description="Helical" evidence="1">
    <location>
        <begin position="37"/>
        <end position="55"/>
    </location>
</feature>
<evidence type="ECO:0000313" key="2">
    <source>
        <dbReference type="EMBL" id="MDQ0269912.1"/>
    </source>
</evidence>
<proteinExistence type="predicted"/>
<dbReference type="RefSeq" id="WP_307473874.1">
    <property type="nucleotide sequence ID" value="NZ_JAUSUB010000006.1"/>
</dbReference>
<dbReference type="EMBL" id="JAUSUB010000006">
    <property type="protein sequence ID" value="MDQ0269912.1"/>
    <property type="molecule type" value="Genomic_DNA"/>
</dbReference>
<accession>A0ABU0AF76</accession>
<gene>
    <name evidence="2" type="ORF">J2S17_001784</name>
</gene>
<comment type="caution">
    <text evidence="2">The sequence shown here is derived from an EMBL/GenBank/DDBJ whole genome shotgun (WGS) entry which is preliminary data.</text>
</comment>
<evidence type="ECO:0000256" key="1">
    <source>
        <dbReference type="SAM" id="Phobius"/>
    </source>
</evidence>
<keyword evidence="1" id="KW-0472">Membrane</keyword>
<keyword evidence="3" id="KW-1185">Reference proteome</keyword>
<evidence type="ECO:0008006" key="4">
    <source>
        <dbReference type="Google" id="ProtNLM"/>
    </source>
</evidence>
<reference evidence="2 3" key="1">
    <citation type="submission" date="2023-07" db="EMBL/GenBank/DDBJ databases">
        <title>Genomic Encyclopedia of Type Strains, Phase IV (KMG-IV): sequencing the most valuable type-strain genomes for metagenomic binning, comparative biology and taxonomic classification.</title>
        <authorList>
            <person name="Goeker M."/>
        </authorList>
    </citation>
    <scope>NUCLEOTIDE SEQUENCE [LARGE SCALE GENOMIC DNA]</scope>
    <source>
        <strain evidence="2 3">DSM 23494</strain>
    </source>
</reference>
<keyword evidence="1" id="KW-0812">Transmembrane</keyword>
<sequence>MVVLRWYEKLIVHAAILAVTIFLGVTVWLMVDMGYESIAISTGLIYFTGLIITLTEMNKQGEGEQ</sequence>
<name>A0ABU0AF76_9BACI</name>
<keyword evidence="1" id="KW-1133">Transmembrane helix</keyword>